<sequence length="77" mass="8899">MYVSLYGGKPRWVIGDRGGKRCTDVSWLGSDVTRIGVYAFVSFECYRFNVLKRAEYTKEWKKVQSTGSHRNQVKKSS</sequence>
<evidence type="ECO:0000313" key="1">
    <source>
        <dbReference type="EMBL" id="KAI3706025.1"/>
    </source>
</evidence>
<reference evidence="2" key="1">
    <citation type="journal article" date="2022" name="Mol. Ecol. Resour.">
        <title>The genomes of chicory, endive, great burdock and yacon provide insights into Asteraceae palaeo-polyploidization history and plant inulin production.</title>
        <authorList>
            <person name="Fan W."/>
            <person name="Wang S."/>
            <person name="Wang H."/>
            <person name="Wang A."/>
            <person name="Jiang F."/>
            <person name="Liu H."/>
            <person name="Zhao H."/>
            <person name="Xu D."/>
            <person name="Zhang Y."/>
        </authorList>
    </citation>
    <scope>NUCLEOTIDE SEQUENCE [LARGE SCALE GENOMIC DNA]</scope>
    <source>
        <strain evidence="2">cv. Yunnan</strain>
    </source>
</reference>
<dbReference type="Proteomes" id="UP001056120">
    <property type="component" value="Linkage Group LG25"/>
</dbReference>
<comment type="caution">
    <text evidence="1">The sequence shown here is derived from an EMBL/GenBank/DDBJ whole genome shotgun (WGS) entry which is preliminary data.</text>
</comment>
<gene>
    <name evidence="1" type="ORF">L1987_76278</name>
</gene>
<dbReference type="EMBL" id="CM042042">
    <property type="protein sequence ID" value="KAI3706025.1"/>
    <property type="molecule type" value="Genomic_DNA"/>
</dbReference>
<accession>A0ACB9A7V2</accession>
<organism evidence="1 2">
    <name type="scientific">Smallanthus sonchifolius</name>
    <dbReference type="NCBI Taxonomy" id="185202"/>
    <lineage>
        <taxon>Eukaryota</taxon>
        <taxon>Viridiplantae</taxon>
        <taxon>Streptophyta</taxon>
        <taxon>Embryophyta</taxon>
        <taxon>Tracheophyta</taxon>
        <taxon>Spermatophyta</taxon>
        <taxon>Magnoliopsida</taxon>
        <taxon>eudicotyledons</taxon>
        <taxon>Gunneridae</taxon>
        <taxon>Pentapetalae</taxon>
        <taxon>asterids</taxon>
        <taxon>campanulids</taxon>
        <taxon>Asterales</taxon>
        <taxon>Asteraceae</taxon>
        <taxon>Asteroideae</taxon>
        <taxon>Heliantheae alliance</taxon>
        <taxon>Millerieae</taxon>
        <taxon>Smallanthus</taxon>
    </lineage>
</organism>
<name>A0ACB9A7V2_9ASTR</name>
<keyword evidence="2" id="KW-1185">Reference proteome</keyword>
<reference evidence="1 2" key="2">
    <citation type="journal article" date="2022" name="Mol. Ecol. Resour.">
        <title>The genomes of chicory, endive, great burdock and yacon provide insights into Asteraceae paleo-polyploidization history and plant inulin production.</title>
        <authorList>
            <person name="Fan W."/>
            <person name="Wang S."/>
            <person name="Wang H."/>
            <person name="Wang A."/>
            <person name="Jiang F."/>
            <person name="Liu H."/>
            <person name="Zhao H."/>
            <person name="Xu D."/>
            <person name="Zhang Y."/>
        </authorList>
    </citation>
    <scope>NUCLEOTIDE SEQUENCE [LARGE SCALE GENOMIC DNA]</scope>
    <source>
        <strain evidence="2">cv. Yunnan</strain>
        <tissue evidence="1">Leaves</tissue>
    </source>
</reference>
<evidence type="ECO:0000313" key="2">
    <source>
        <dbReference type="Proteomes" id="UP001056120"/>
    </source>
</evidence>
<protein>
    <submittedName>
        <fullName evidence="1">Uncharacterized protein</fullName>
    </submittedName>
</protein>
<proteinExistence type="predicted"/>